<dbReference type="Proteomes" id="UP000244855">
    <property type="component" value="Unassembled WGS sequence"/>
</dbReference>
<dbReference type="EMBL" id="KZ805322">
    <property type="protein sequence ID" value="PVI04378.1"/>
    <property type="molecule type" value="Genomic_DNA"/>
</dbReference>
<gene>
    <name evidence="1" type="ORF">DM02DRAFT_611631</name>
</gene>
<name>A0A2V1E1D0_9PLEO</name>
<evidence type="ECO:0000313" key="1">
    <source>
        <dbReference type="EMBL" id="PVI04378.1"/>
    </source>
</evidence>
<dbReference type="OrthoDB" id="5405126at2759"/>
<sequence>MYTIRRSCQQAIQARIALPIPTTTRRAFSQTPITHRGTLPVYLPSSTPQLSKILSRINSRALLPRHLTHDQELLVYKQKNRTKLEAEPIEITLGDVTLPLEHLDRNTDLPSRVGSIHEVMQLCQTKEDWENLIRVIEGYENAGVHLKPHWQSKAVRVLSDAGMQHLVLKMLQRAKVTGISLNKWAIVVSTLDAMRKKAVQGDWEKEELEKALKLMEQVVELMDGDEHLGKKRGLEDHRTHPAVIAAPMELAAELAYRHEGDTVKVKKYAGRLMTGLQQRDFFSTEGHTELYHIRTAAAKTEADYTNPTKQKAAFFALLEKVKLLIPIWNGLSTARTVLAEEMPMAAEAETAQKATWAVIEQGLEGLEKLTQRGGAPINTTLPALAEFKKDIDECSGKA</sequence>
<dbReference type="STRING" id="97972.A0A2V1E1D0"/>
<organism evidence="1 2">
    <name type="scientific">Periconia macrospinosa</name>
    <dbReference type="NCBI Taxonomy" id="97972"/>
    <lineage>
        <taxon>Eukaryota</taxon>
        <taxon>Fungi</taxon>
        <taxon>Dikarya</taxon>
        <taxon>Ascomycota</taxon>
        <taxon>Pezizomycotina</taxon>
        <taxon>Dothideomycetes</taxon>
        <taxon>Pleosporomycetidae</taxon>
        <taxon>Pleosporales</taxon>
        <taxon>Massarineae</taxon>
        <taxon>Periconiaceae</taxon>
        <taxon>Periconia</taxon>
    </lineage>
</organism>
<evidence type="ECO:0000313" key="2">
    <source>
        <dbReference type="Proteomes" id="UP000244855"/>
    </source>
</evidence>
<reference evidence="1 2" key="1">
    <citation type="journal article" date="2018" name="Sci. Rep.">
        <title>Comparative genomics provides insights into the lifestyle and reveals functional heterogeneity of dark septate endophytic fungi.</title>
        <authorList>
            <person name="Knapp D.G."/>
            <person name="Nemeth J.B."/>
            <person name="Barry K."/>
            <person name="Hainaut M."/>
            <person name="Henrissat B."/>
            <person name="Johnson J."/>
            <person name="Kuo A."/>
            <person name="Lim J.H.P."/>
            <person name="Lipzen A."/>
            <person name="Nolan M."/>
            <person name="Ohm R.A."/>
            <person name="Tamas L."/>
            <person name="Grigoriev I.V."/>
            <person name="Spatafora J.W."/>
            <person name="Nagy L.G."/>
            <person name="Kovacs G.M."/>
        </authorList>
    </citation>
    <scope>NUCLEOTIDE SEQUENCE [LARGE SCALE GENOMIC DNA]</scope>
    <source>
        <strain evidence="1 2">DSE2036</strain>
    </source>
</reference>
<dbReference type="AlphaFoldDB" id="A0A2V1E1D0"/>
<protein>
    <submittedName>
        <fullName evidence="1">Uncharacterized protein</fullName>
    </submittedName>
</protein>
<accession>A0A2V1E1D0</accession>
<keyword evidence="2" id="KW-1185">Reference proteome</keyword>
<proteinExistence type="predicted"/>